<evidence type="ECO:0000313" key="2">
    <source>
        <dbReference type="EMBL" id="CAG7821398.1"/>
    </source>
</evidence>
<organism evidence="2 3">
    <name type="scientific">Allacma fusca</name>
    <dbReference type="NCBI Taxonomy" id="39272"/>
    <lineage>
        <taxon>Eukaryota</taxon>
        <taxon>Metazoa</taxon>
        <taxon>Ecdysozoa</taxon>
        <taxon>Arthropoda</taxon>
        <taxon>Hexapoda</taxon>
        <taxon>Collembola</taxon>
        <taxon>Symphypleona</taxon>
        <taxon>Sminthuridae</taxon>
        <taxon>Allacma</taxon>
    </lineage>
</organism>
<dbReference type="InterPro" id="IPR001810">
    <property type="entry name" value="F-box_dom"/>
</dbReference>
<dbReference type="Pfam" id="PF12937">
    <property type="entry name" value="F-box-like"/>
    <property type="match status" value="1"/>
</dbReference>
<name>A0A8J2PGH8_9HEXA</name>
<accession>A0A8J2PGH8</accession>
<dbReference type="Proteomes" id="UP000708208">
    <property type="component" value="Unassembled WGS sequence"/>
</dbReference>
<protein>
    <recommendedName>
        <fullName evidence="1">F-box domain-containing protein</fullName>
    </recommendedName>
</protein>
<keyword evidence="3" id="KW-1185">Reference proteome</keyword>
<feature type="domain" description="F-box" evidence="1">
    <location>
        <begin position="15"/>
        <end position="42"/>
    </location>
</feature>
<dbReference type="AlphaFoldDB" id="A0A8J2PGH8"/>
<proteinExistence type="predicted"/>
<comment type="caution">
    <text evidence="2">The sequence shown here is derived from an EMBL/GenBank/DDBJ whole genome shotgun (WGS) entry which is preliminary data.</text>
</comment>
<evidence type="ECO:0000259" key="1">
    <source>
        <dbReference type="Pfam" id="PF12937"/>
    </source>
</evidence>
<gene>
    <name evidence="2" type="ORF">AFUS01_LOCUS31740</name>
</gene>
<reference evidence="2" key="1">
    <citation type="submission" date="2021-06" db="EMBL/GenBank/DDBJ databases">
        <authorList>
            <person name="Hodson N. C."/>
            <person name="Mongue J. A."/>
            <person name="Jaron S. K."/>
        </authorList>
    </citation>
    <scope>NUCLEOTIDE SEQUENCE</scope>
</reference>
<dbReference type="EMBL" id="CAJVCH010509751">
    <property type="protein sequence ID" value="CAG7821398.1"/>
    <property type="molecule type" value="Genomic_DNA"/>
</dbReference>
<sequence length="119" mass="13589">MIREQGSKGWQIDLILHKIFSYLSKADLLNCSLVNLCWSFNARAALRKRDCMAIINGKCSCQDIRNLCSTLQTSSNIPFNGLYFSNKYSLCLGGPHVNFTSEDINAFKNIRLQHVKLHY</sequence>
<evidence type="ECO:0000313" key="3">
    <source>
        <dbReference type="Proteomes" id="UP000708208"/>
    </source>
</evidence>